<gene>
    <name evidence="1" type="ORF">KFK09_009844</name>
</gene>
<protein>
    <submittedName>
        <fullName evidence="1">Uncharacterized protein</fullName>
    </submittedName>
</protein>
<comment type="caution">
    <text evidence="1">The sequence shown here is derived from an EMBL/GenBank/DDBJ whole genome shotgun (WGS) entry which is preliminary data.</text>
</comment>
<accession>A0A8T3BIJ9</accession>
<organism evidence="1 2">
    <name type="scientific">Dendrobium nobile</name>
    <name type="common">Orchid</name>
    <dbReference type="NCBI Taxonomy" id="94219"/>
    <lineage>
        <taxon>Eukaryota</taxon>
        <taxon>Viridiplantae</taxon>
        <taxon>Streptophyta</taxon>
        <taxon>Embryophyta</taxon>
        <taxon>Tracheophyta</taxon>
        <taxon>Spermatophyta</taxon>
        <taxon>Magnoliopsida</taxon>
        <taxon>Liliopsida</taxon>
        <taxon>Asparagales</taxon>
        <taxon>Orchidaceae</taxon>
        <taxon>Epidendroideae</taxon>
        <taxon>Malaxideae</taxon>
        <taxon>Dendrobiinae</taxon>
        <taxon>Dendrobium</taxon>
    </lineage>
</organism>
<dbReference type="EMBL" id="JAGYWB010000008">
    <property type="protein sequence ID" value="KAI0513814.1"/>
    <property type="molecule type" value="Genomic_DNA"/>
</dbReference>
<dbReference type="Proteomes" id="UP000829196">
    <property type="component" value="Unassembled WGS sequence"/>
</dbReference>
<proteinExistence type="predicted"/>
<name>A0A8T3BIJ9_DENNO</name>
<evidence type="ECO:0000313" key="1">
    <source>
        <dbReference type="EMBL" id="KAI0513814.1"/>
    </source>
</evidence>
<keyword evidence="2" id="KW-1185">Reference proteome</keyword>
<reference evidence="1" key="1">
    <citation type="journal article" date="2022" name="Front. Genet.">
        <title>Chromosome-Scale Assembly of the Dendrobium nobile Genome Provides Insights Into the Molecular Mechanism of the Biosynthesis of the Medicinal Active Ingredient of Dendrobium.</title>
        <authorList>
            <person name="Xu Q."/>
            <person name="Niu S.-C."/>
            <person name="Li K.-L."/>
            <person name="Zheng P.-J."/>
            <person name="Zhang X.-J."/>
            <person name="Jia Y."/>
            <person name="Liu Y."/>
            <person name="Niu Y.-X."/>
            <person name="Yu L.-H."/>
            <person name="Chen D.-F."/>
            <person name="Zhang G.-Q."/>
        </authorList>
    </citation>
    <scope>NUCLEOTIDE SEQUENCE</scope>
    <source>
        <tissue evidence="1">Leaf</tissue>
    </source>
</reference>
<sequence>MQRQANQSFQFNQSINIRQSNQYGQINEISREKQYGTMNLYDSQYGAEQ</sequence>
<dbReference type="AlphaFoldDB" id="A0A8T3BIJ9"/>
<evidence type="ECO:0000313" key="2">
    <source>
        <dbReference type="Proteomes" id="UP000829196"/>
    </source>
</evidence>